<dbReference type="EMBL" id="FNNO01000003">
    <property type="protein sequence ID" value="SDW54274.1"/>
    <property type="molecule type" value="Genomic_DNA"/>
</dbReference>
<evidence type="ECO:0000313" key="3">
    <source>
        <dbReference type="Proteomes" id="UP000198711"/>
    </source>
</evidence>
<sequence length="596" mass="64514">MKLTALLGLSLLLGGWACVKTASHGDSTRGRPVAADAVYNPSNPAPSPTIGFFGNAWLPRALHLPADTMEPATQQTETANAILSGQVTESLVIDASNVLVQTPPYIFGANANLGMGQIVNQPTLMQYIKDLSPNIIRAPAGSFSDLYFWSGTDANPHPADVPLNLLTNIGAVVPFNLFYGSNNSFYGGNNQSWTLSLTNYYNLLAQTYNASILTVNYGYARYGTGPDPVAAAAHMAADWVRYDKGKTRIWEIGNETFGDWEAGYRIDQHQNHDGQPAVVTGALYGRHVGVFADSMRAAAREVGSTIYIGATLYQNPPESWRDSTVQTWNQGVLGTVGTAADFFIVHDYFTPWHANSTVSEILSTGVNEPAAVMSYLKQQTAAAGVPMRPVAMTEWNIQASGSRQNVSYIAGMHAALTLGSLIRNQFGEASRWDLAEGYVNGDSFGMFSFGDDASGMLWNPRPVFYYMYYFRKCFGDRMVADTLYNRVNADLVTYSSTFNSGQASTVIINTGNTTHTVSISFQHFPAGANYHWYILKGGTDNAPFSEQVYVNGAGPSLPIGGPLNYASIKPYGAPLNAAIKITVPPLSTIYLMADGR</sequence>
<feature type="chain" id="PRO_5036468831" description="Alpha-L-arabinofuranosidase" evidence="1">
    <location>
        <begin position="23"/>
        <end position="596"/>
    </location>
</feature>
<dbReference type="RefSeq" id="WP_092722873.1">
    <property type="nucleotide sequence ID" value="NZ_FNNO01000003.1"/>
</dbReference>
<evidence type="ECO:0008006" key="4">
    <source>
        <dbReference type="Google" id="ProtNLM"/>
    </source>
</evidence>
<dbReference type="Proteomes" id="UP000198711">
    <property type="component" value="Unassembled WGS sequence"/>
</dbReference>
<dbReference type="SUPFAM" id="SSF51445">
    <property type="entry name" value="(Trans)glycosidases"/>
    <property type="match status" value="1"/>
</dbReference>
<accession>A0A8X8IEY0</accession>
<comment type="caution">
    <text evidence="2">The sequence shown here is derived from an EMBL/GenBank/DDBJ whole genome shotgun (WGS) entry which is preliminary data.</text>
</comment>
<gene>
    <name evidence="2" type="ORF">SAMN05444410_103231</name>
</gene>
<keyword evidence="3" id="KW-1185">Reference proteome</keyword>
<name>A0A8X8IEY0_9BACT</name>
<keyword evidence="1" id="KW-0732">Signal</keyword>
<proteinExistence type="predicted"/>
<dbReference type="InterPro" id="IPR017853">
    <property type="entry name" value="GH"/>
</dbReference>
<feature type="signal peptide" evidence="1">
    <location>
        <begin position="1"/>
        <end position="22"/>
    </location>
</feature>
<protein>
    <recommendedName>
        <fullName evidence="4">Alpha-L-arabinofuranosidase</fullName>
    </recommendedName>
</protein>
<dbReference type="Gene3D" id="3.20.20.80">
    <property type="entry name" value="Glycosidases"/>
    <property type="match status" value="1"/>
</dbReference>
<reference evidence="2 3" key="1">
    <citation type="submission" date="2016-10" db="EMBL/GenBank/DDBJ databases">
        <authorList>
            <person name="Varghese N."/>
            <person name="Submissions S."/>
        </authorList>
    </citation>
    <scope>NUCLEOTIDE SEQUENCE [LARGE SCALE GENOMIC DNA]</scope>
    <source>
        <strain evidence="2 3">DSM 25353</strain>
    </source>
</reference>
<dbReference type="AlphaFoldDB" id="A0A8X8IEY0"/>
<evidence type="ECO:0000313" key="2">
    <source>
        <dbReference type="EMBL" id="SDW54274.1"/>
    </source>
</evidence>
<organism evidence="2 3">
    <name type="scientific">Hydrobacter penzbergensis</name>
    <dbReference type="NCBI Taxonomy" id="1235997"/>
    <lineage>
        <taxon>Bacteria</taxon>
        <taxon>Pseudomonadati</taxon>
        <taxon>Bacteroidota</taxon>
        <taxon>Chitinophagia</taxon>
        <taxon>Chitinophagales</taxon>
        <taxon>Chitinophagaceae</taxon>
        <taxon>Hydrobacter</taxon>
    </lineage>
</organism>
<evidence type="ECO:0000256" key="1">
    <source>
        <dbReference type="SAM" id="SignalP"/>
    </source>
</evidence>